<dbReference type="Pfam" id="PF04667">
    <property type="entry name" value="Endosulfine"/>
    <property type="match status" value="1"/>
</dbReference>
<dbReference type="AlphaFoldDB" id="A0AAD1ULS7"/>
<comment type="caution">
    <text evidence="3">The sequence shown here is derived from an EMBL/GenBank/DDBJ whole genome shotgun (WGS) entry which is preliminary data.</text>
</comment>
<protein>
    <submittedName>
        <fullName evidence="3">Uncharacterized protein</fullName>
    </submittedName>
</protein>
<dbReference type="Proteomes" id="UP001295684">
    <property type="component" value="Unassembled WGS sequence"/>
</dbReference>
<evidence type="ECO:0000313" key="4">
    <source>
        <dbReference type="Proteomes" id="UP001295684"/>
    </source>
</evidence>
<accession>A0AAD1ULS7</accession>
<evidence type="ECO:0000256" key="1">
    <source>
        <dbReference type="ARBA" id="ARBA00010520"/>
    </source>
</evidence>
<comment type="similarity">
    <text evidence="1 2">Belongs to the endosulfine family.</text>
</comment>
<reference evidence="3" key="1">
    <citation type="submission" date="2023-07" db="EMBL/GenBank/DDBJ databases">
        <authorList>
            <consortium name="AG Swart"/>
            <person name="Singh M."/>
            <person name="Singh A."/>
            <person name="Seah K."/>
            <person name="Emmerich C."/>
        </authorList>
    </citation>
    <scope>NUCLEOTIDE SEQUENCE</scope>
    <source>
        <strain evidence="3">DP1</strain>
    </source>
</reference>
<sequence>MSDLDMDVVMKQSLIAEAKYGSLSRKVAILSEDKKFFDSADYFLKQAIMMKVAGMNADEDIPEGDAE</sequence>
<gene>
    <name evidence="3" type="ORF">ECRASSUSDP1_LOCUS10470</name>
</gene>
<evidence type="ECO:0000256" key="2">
    <source>
        <dbReference type="RuleBase" id="RU363120"/>
    </source>
</evidence>
<name>A0AAD1ULS7_EUPCR</name>
<dbReference type="EMBL" id="CAMPGE010010322">
    <property type="protein sequence ID" value="CAI2369172.1"/>
    <property type="molecule type" value="Genomic_DNA"/>
</dbReference>
<proteinExistence type="inferred from homology"/>
<organism evidence="3 4">
    <name type="scientific">Euplotes crassus</name>
    <dbReference type="NCBI Taxonomy" id="5936"/>
    <lineage>
        <taxon>Eukaryota</taxon>
        <taxon>Sar</taxon>
        <taxon>Alveolata</taxon>
        <taxon>Ciliophora</taxon>
        <taxon>Intramacronucleata</taxon>
        <taxon>Spirotrichea</taxon>
        <taxon>Hypotrichia</taxon>
        <taxon>Euplotida</taxon>
        <taxon>Euplotidae</taxon>
        <taxon>Moneuplotes</taxon>
    </lineage>
</organism>
<dbReference type="InterPro" id="IPR006760">
    <property type="entry name" value="Endosulphine"/>
</dbReference>
<evidence type="ECO:0000313" key="3">
    <source>
        <dbReference type="EMBL" id="CAI2369172.1"/>
    </source>
</evidence>
<keyword evidence="4" id="KW-1185">Reference proteome</keyword>